<organism evidence="1 2">
    <name type="scientific">Salix dunnii</name>
    <dbReference type="NCBI Taxonomy" id="1413687"/>
    <lineage>
        <taxon>Eukaryota</taxon>
        <taxon>Viridiplantae</taxon>
        <taxon>Streptophyta</taxon>
        <taxon>Embryophyta</taxon>
        <taxon>Tracheophyta</taxon>
        <taxon>Spermatophyta</taxon>
        <taxon>Magnoliopsida</taxon>
        <taxon>eudicotyledons</taxon>
        <taxon>Gunneridae</taxon>
        <taxon>Pentapetalae</taxon>
        <taxon>rosids</taxon>
        <taxon>fabids</taxon>
        <taxon>Malpighiales</taxon>
        <taxon>Salicaceae</taxon>
        <taxon>Saliceae</taxon>
        <taxon>Salix</taxon>
    </lineage>
</organism>
<evidence type="ECO:0000313" key="2">
    <source>
        <dbReference type="Proteomes" id="UP000657918"/>
    </source>
</evidence>
<protein>
    <recommendedName>
        <fullName evidence="3">Pentatricopeptide repeat-containing protein</fullName>
    </recommendedName>
</protein>
<evidence type="ECO:0008006" key="3">
    <source>
        <dbReference type="Google" id="ProtNLM"/>
    </source>
</evidence>
<evidence type="ECO:0000313" key="1">
    <source>
        <dbReference type="EMBL" id="KAF9673193.1"/>
    </source>
</evidence>
<proteinExistence type="predicted"/>
<accession>A0A835MXI4</accession>
<gene>
    <name evidence="1" type="ORF">SADUNF_Sadunf11G0123100</name>
</gene>
<keyword evidence="2" id="KW-1185">Reference proteome</keyword>
<name>A0A835MXI4_9ROSI</name>
<dbReference type="AlphaFoldDB" id="A0A835MXI4"/>
<comment type="caution">
    <text evidence="1">The sequence shown here is derived from an EMBL/GenBank/DDBJ whole genome shotgun (WGS) entry which is preliminary data.</text>
</comment>
<sequence length="65" mass="7546">MDARFGSIERGYEIFQKMPQRDIGRRYFSQTKHNLGIRRPIGAMNAWQTCWAAGKAEELILSLTE</sequence>
<dbReference type="EMBL" id="JADGMS010000011">
    <property type="protein sequence ID" value="KAF9673193.1"/>
    <property type="molecule type" value="Genomic_DNA"/>
</dbReference>
<dbReference type="Proteomes" id="UP000657918">
    <property type="component" value="Chromosome 11"/>
</dbReference>
<reference evidence="1 2" key="1">
    <citation type="submission" date="2020-10" db="EMBL/GenBank/DDBJ databases">
        <title>Plant Genome Project.</title>
        <authorList>
            <person name="Zhang R.-G."/>
        </authorList>
    </citation>
    <scope>NUCLEOTIDE SEQUENCE [LARGE SCALE GENOMIC DNA]</scope>
    <source>
        <strain evidence="1">FAFU-HL-1</strain>
        <tissue evidence="1">Leaf</tissue>
    </source>
</reference>